<evidence type="ECO:0000256" key="1">
    <source>
        <dbReference type="ARBA" id="ARBA00004651"/>
    </source>
</evidence>
<evidence type="ECO:0000256" key="5">
    <source>
        <dbReference type="ARBA" id="ARBA00023136"/>
    </source>
</evidence>
<dbReference type="Pfam" id="PF01810">
    <property type="entry name" value="LysE"/>
    <property type="match status" value="1"/>
</dbReference>
<dbReference type="InterPro" id="IPR001123">
    <property type="entry name" value="LeuE-type"/>
</dbReference>
<name>A0A4Y4D4N2_KOCVA</name>
<evidence type="ECO:0000256" key="2">
    <source>
        <dbReference type="ARBA" id="ARBA00022475"/>
    </source>
</evidence>
<dbReference type="STRING" id="1272.GCA_900014985_00032"/>
<proteinExistence type="predicted"/>
<keyword evidence="3 6" id="KW-0812">Transmembrane</keyword>
<organism evidence="7 8">
    <name type="scientific">Kocuria varians</name>
    <name type="common">Micrococcus varians</name>
    <dbReference type="NCBI Taxonomy" id="1272"/>
    <lineage>
        <taxon>Bacteria</taxon>
        <taxon>Bacillati</taxon>
        <taxon>Actinomycetota</taxon>
        <taxon>Actinomycetes</taxon>
        <taxon>Micrococcales</taxon>
        <taxon>Micrococcaceae</taxon>
        <taxon>Kocuria</taxon>
    </lineage>
</organism>
<protein>
    <submittedName>
        <fullName evidence="7">Threonine transporter RhtB</fullName>
    </submittedName>
</protein>
<feature type="transmembrane region" description="Helical" evidence="6">
    <location>
        <begin position="38"/>
        <end position="68"/>
    </location>
</feature>
<evidence type="ECO:0000256" key="3">
    <source>
        <dbReference type="ARBA" id="ARBA00022692"/>
    </source>
</evidence>
<dbReference type="OrthoDB" id="3175972at2"/>
<dbReference type="PANTHER" id="PTHR30086:SF20">
    <property type="entry name" value="ARGININE EXPORTER PROTEIN ARGO-RELATED"/>
    <property type="match status" value="1"/>
</dbReference>
<comment type="subcellular location">
    <subcellularLocation>
        <location evidence="1">Cell membrane</location>
        <topology evidence="1">Multi-pass membrane protein</topology>
    </subcellularLocation>
</comment>
<feature type="transmembrane region" description="Helical" evidence="6">
    <location>
        <begin position="152"/>
        <end position="175"/>
    </location>
</feature>
<feature type="transmembrane region" description="Helical" evidence="6">
    <location>
        <begin position="196"/>
        <end position="214"/>
    </location>
</feature>
<dbReference type="PIRSF" id="PIRSF006324">
    <property type="entry name" value="LeuE"/>
    <property type="match status" value="1"/>
</dbReference>
<accession>A0A4Y4D4N2</accession>
<dbReference type="EMBL" id="BJNW01000007">
    <property type="protein sequence ID" value="GEC98919.1"/>
    <property type="molecule type" value="Genomic_DNA"/>
</dbReference>
<keyword evidence="8" id="KW-1185">Reference proteome</keyword>
<keyword evidence="2" id="KW-1003">Cell membrane</keyword>
<comment type="caution">
    <text evidence="7">The sequence shown here is derived from an EMBL/GenBank/DDBJ whole genome shotgun (WGS) entry which is preliminary data.</text>
</comment>
<reference evidence="7 8" key="1">
    <citation type="submission" date="2019-06" db="EMBL/GenBank/DDBJ databases">
        <title>Whole genome shotgun sequence of Kocuria varians NBRC 15358.</title>
        <authorList>
            <person name="Hosoyama A."/>
            <person name="Uohara A."/>
            <person name="Ohji S."/>
            <person name="Ichikawa N."/>
        </authorList>
    </citation>
    <scope>NUCLEOTIDE SEQUENCE [LARGE SCALE GENOMIC DNA]</scope>
    <source>
        <strain evidence="7 8">NBRC 15358</strain>
    </source>
</reference>
<evidence type="ECO:0000256" key="4">
    <source>
        <dbReference type="ARBA" id="ARBA00022989"/>
    </source>
</evidence>
<evidence type="ECO:0000313" key="8">
    <source>
        <dbReference type="Proteomes" id="UP000315730"/>
    </source>
</evidence>
<gene>
    <name evidence="7" type="ORF">KVA01_10740</name>
</gene>
<dbReference type="GO" id="GO:0015171">
    <property type="term" value="F:amino acid transmembrane transporter activity"/>
    <property type="evidence" value="ECO:0007669"/>
    <property type="project" value="TreeGrafter"/>
</dbReference>
<dbReference type="GO" id="GO:0005886">
    <property type="term" value="C:plasma membrane"/>
    <property type="evidence" value="ECO:0007669"/>
    <property type="project" value="UniProtKB-SubCell"/>
</dbReference>
<dbReference type="AlphaFoldDB" id="A0A4Y4D4N2"/>
<keyword evidence="5 6" id="KW-0472">Membrane</keyword>
<dbReference type="RefSeq" id="WP_068466768.1">
    <property type="nucleotide sequence ID" value="NZ_BJNW01000007.1"/>
</dbReference>
<dbReference type="PANTHER" id="PTHR30086">
    <property type="entry name" value="ARGININE EXPORTER PROTEIN ARGO"/>
    <property type="match status" value="1"/>
</dbReference>
<evidence type="ECO:0000313" key="7">
    <source>
        <dbReference type="EMBL" id="GEC98919.1"/>
    </source>
</evidence>
<sequence length="217" mass="22316">MSVLDAVLAFAVVAGLLALVPGLDTALVLRSTLTRTRPYAWATALGVASGAMVWGVAAAAGVSALLAASEVAYRLLTAAGAVYMIWLGASMLVRSFRRTPGAPEAADAAPPAADSPWRGWLTGAGTNLLNPKVGVFYIATIPQFLPEGTSPLLMGALLAAVHGALTVAWFGVLITGGRWARRWLASPRVMRGIDRVTGLVLIGFGVALAVDAVPSRG</sequence>
<feature type="transmembrane region" description="Helical" evidence="6">
    <location>
        <begin position="75"/>
        <end position="93"/>
    </location>
</feature>
<evidence type="ECO:0000256" key="6">
    <source>
        <dbReference type="SAM" id="Phobius"/>
    </source>
</evidence>
<keyword evidence="4 6" id="KW-1133">Transmembrane helix</keyword>
<dbReference type="Proteomes" id="UP000315730">
    <property type="component" value="Unassembled WGS sequence"/>
</dbReference>